<dbReference type="GO" id="GO:0007062">
    <property type="term" value="P:sister chromatid cohesion"/>
    <property type="evidence" value="ECO:0007669"/>
    <property type="project" value="InterPro"/>
</dbReference>
<evidence type="ECO:0000256" key="4">
    <source>
        <dbReference type="ARBA" id="ARBA00022840"/>
    </source>
</evidence>
<feature type="domain" description="RecF/RecN/SMC N-terminal" evidence="9">
    <location>
        <begin position="4"/>
        <end position="1134"/>
    </location>
</feature>
<feature type="coiled-coil region" evidence="7">
    <location>
        <begin position="370"/>
        <end position="501"/>
    </location>
</feature>
<dbReference type="AlphaFoldDB" id="A0A1I3WC87"/>
<dbReference type="NCBIfam" id="TIGR02168">
    <property type="entry name" value="SMC_prok_B"/>
    <property type="match status" value="1"/>
</dbReference>
<evidence type="ECO:0000259" key="9">
    <source>
        <dbReference type="Pfam" id="PF02463"/>
    </source>
</evidence>
<dbReference type="OrthoDB" id="9808768at2"/>
<evidence type="ECO:0000256" key="2">
    <source>
        <dbReference type="ARBA" id="ARBA00022490"/>
    </source>
</evidence>
<dbReference type="RefSeq" id="WP_091677068.1">
    <property type="nucleotide sequence ID" value="NZ_FOSN01000001.1"/>
</dbReference>
<evidence type="ECO:0000256" key="8">
    <source>
        <dbReference type="SAM" id="MobiDB-lite"/>
    </source>
</evidence>
<dbReference type="GO" id="GO:0007059">
    <property type="term" value="P:chromosome segregation"/>
    <property type="evidence" value="ECO:0007669"/>
    <property type="project" value="UniProtKB-UniRule"/>
</dbReference>
<feature type="region of interest" description="Disordered" evidence="8">
    <location>
        <begin position="537"/>
        <end position="558"/>
    </location>
</feature>
<evidence type="ECO:0000256" key="3">
    <source>
        <dbReference type="ARBA" id="ARBA00022741"/>
    </source>
</evidence>
<dbReference type="InterPro" id="IPR011890">
    <property type="entry name" value="SMC_prok"/>
</dbReference>
<sequence>MKFTKLRIAGFKTFVEPTEFLIEPGLTGVVGPNGCGKSNLVEAMRWVMGESSSKSMRASGMDDVIFSGGGNRPARNMAEVCLVLDNTSRTAPAAFNESEIIEVSRRIEREAGSTYRINGREARARDVQLLFADASSGSRSPAMVRQGQIGEMISAKPQERRRILEEAAGVAGLHSRRHEAELRLKAAEDNLVRIEDILQQIDSQAKGLERQAKQAARYRNLAAEIRRLEALLALINHEEATLALGQAEAKLTADARLVMERAEVQAGAAKAQAVAAYHLPGLRDAEAKAGGELQRLIIAREALEGEERRAKARAAELERRIAQMTADLARETALVEDAAGVLARLDSEALELTEASAAEAGIEVGARARLTEAEAALAMAEKALAAAQDRRAAMEARRVSLESALRDESVRLARIEDGLRKAQDEQDALKAALSGEDDRAILEAALENAIETAETLEEEATEAEAAHAAARSAEIETRGPLAEAERRAQKLATEVQTLSKLLNAGAGGFWPAVTEEISVAKGFEAALGAALGDDLDASTNPAAPSHWAKTDAEGDPALPPGVETLSKRVSAPPALTRRLDQIGIVLRSEGASLSRLLKPGQRLVSKEGDLWRWDGFIQAAEAPTPAARRLAEKNRLGDLEIEAEEAHEAALAFKDAAQVKHDQLAAAAAAETEARQRHKNALRDVETARERAAAAERSQAAAAARLAALDEALLRLRADRDEAMTKQGQAEIALATLDDSAELTASLEAARALAAQERAAVAEARGDAQTHARESQNRAKRLQAIEEERKSWRVRSGGAGGQIEALQARLEEAAQENEKLTEAPAAFLAARRRLLSEIEDAEAARRAAADARVAAEAVLAATDRDARAALDAMGAAREEKARSEARVESWRLRCDEVLRAIASELNCGPQDLAALAKVNPGDALTGIDETAKRLDGLKQERERLGAVNLRAEEELSEIETSKSNLSTEHSDLTEAIHRLRQAIQSLNREGRERLLSAFTTVNGHFQQLFTSLFGGGSAELQLIESDDPLEAGLEILARPPGKRPQVMTLLSGGEQALTAMSLIFAIFLTNPAPICVLDEVDAPLDDANVERFCDLLDEMRRKTETRFITITHNPITMARMNRLFGVTMAERGVSQLVGVDLGDAERFLEAG</sequence>
<feature type="coiled-coil region" evidence="7">
    <location>
        <begin position="671"/>
        <end position="726"/>
    </location>
</feature>
<dbReference type="FunFam" id="3.40.50.300:FF:000901">
    <property type="entry name" value="Chromosome partition protein Smc"/>
    <property type="match status" value="1"/>
</dbReference>
<dbReference type="GO" id="GO:0003677">
    <property type="term" value="F:DNA binding"/>
    <property type="evidence" value="ECO:0007669"/>
    <property type="project" value="UniProtKB-UniRule"/>
</dbReference>
<keyword evidence="6 7" id="KW-0238">DNA-binding</keyword>
<name>A0A1I3WC87_9HYPH</name>
<dbReference type="InterPro" id="IPR003395">
    <property type="entry name" value="RecF/RecN/SMC_N"/>
</dbReference>
<comment type="similarity">
    <text evidence="7">Belongs to the SMC family.</text>
</comment>
<gene>
    <name evidence="7" type="primary">smc</name>
    <name evidence="10" type="ORF">SAMN05444581_101509</name>
</gene>
<dbReference type="GO" id="GO:0005524">
    <property type="term" value="F:ATP binding"/>
    <property type="evidence" value="ECO:0007669"/>
    <property type="project" value="UniProtKB-UniRule"/>
</dbReference>
<comment type="domain">
    <text evidence="7">Contains large globular domains required for ATP hydrolysis at each terminus and a third globular domain forming a flexible hinge near the middle of the molecule. These domains are separated by coiled-coil structures.</text>
</comment>
<keyword evidence="2 7" id="KW-0963">Cytoplasm</keyword>
<keyword evidence="5 7" id="KW-0175">Coiled coil</keyword>
<proteinExistence type="inferred from homology"/>
<evidence type="ECO:0000256" key="6">
    <source>
        <dbReference type="ARBA" id="ARBA00023125"/>
    </source>
</evidence>
<dbReference type="GO" id="GO:0016887">
    <property type="term" value="F:ATP hydrolysis activity"/>
    <property type="evidence" value="ECO:0007669"/>
    <property type="project" value="InterPro"/>
</dbReference>
<dbReference type="Gene3D" id="3.40.50.300">
    <property type="entry name" value="P-loop containing nucleotide triphosphate hydrolases"/>
    <property type="match status" value="2"/>
</dbReference>
<dbReference type="EMBL" id="FOSN01000001">
    <property type="protein sequence ID" value="SFK05105.1"/>
    <property type="molecule type" value="Genomic_DNA"/>
</dbReference>
<feature type="binding site" evidence="7">
    <location>
        <begin position="32"/>
        <end position="39"/>
    </location>
    <ligand>
        <name>ATP</name>
        <dbReference type="ChEBI" id="CHEBI:30616"/>
    </ligand>
</feature>
<evidence type="ECO:0000256" key="5">
    <source>
        <dbReference type="ARBA" id="ARBA00023054"/>
    </source>
</evidence>
<dbReference type="InterPro" id="IPR024704">
    <property type="entry name" value="SMC"/>
</dbReference>
<feature type="coiled-coil region" evidence="7">
    <location>
        <begin position="803"/>
        <end position="851"/>
    </location>
</feature>
<dbReference type="SUPFAM" id="SSF52540">
    <property type="entry name" value="P-loop containing nucleoside triphosphate hydrolases"/>
    <property type="match status" value="1"/>
</dbReference>
<organism evidence="10 11">
    <name type="scientific">Methylocapsa palsarum</name>
    <dbReference type="NCBI Taxonomy" id="1612308"/>
    <lineage>
        <taxon>Bacteria</taxon>
        <taxon>Pseudomonadati</taxon>
        <taxon>Pseudomonadota</taxon>
        <taxon>Alphaproteobacteria</taxon>
        <taxon>Hyphomicrobiales</taxon>
        <taxon>Beijerinckiaceae</taxon>
        <taxon>Methylocapsa</taxon>
    </lineage>
</organism>
<dbReference type="GO" id="GO:0005737">
    <property type="term" value="C:cytoplasm"/>
    <property type="evidence" value="ECO:0007669"/>
    <property type="project" value="UniProtKB-SubCell"/>
</dbReference>
<dbReference type="STRING" id="1612308.SAMN05444581_101509"/>
<dbReference type="PANTHER" id="PTHR43977">
    <property type="entry name" value="STRUCTURAL MAINTENANCE OF CHROMOSOMES PROTEIN 3"/>
    <property type="match status" value="1"/>
</dbReference>
<protein>
    <recommendedName>
        <fullName evidence="7">Chromosome partition protein Smc</fullName>
    </recommendedName>
</protein>
<keyword evidence="3 7" id="KW-0547">Nucleotide-binding</keyword>
<reference evidence="10 11" key="1">
    <citation type="submission" date="2016-10" db="EMBL/GenBank/DDBJ databases">
        <authorList>
            <person name="de Groot N.N."/>
        </authorList>
    </citation>
    <scope>NUCLEOTIDE SEQUENCE [LARGE SCALE GENOMIC DNA]</scope>
    <source>
        <strain evidence="10 11">NE2</strain>
    </source>
</reference>
<dbReference type="InterPro" id="IPR027417">
    <property type="entry name" value="P-loop_NTPase"/>
</dbReference>
<feature type="coiled-coil region" evidence="7">
    <location>
        <begin position="927"/>
        <end position="989"/>
    </location>
</feature>
<dbReference type="Proteomes" id="UP000198755">
    <property type="component" value="Unassembled WGS sequence"/>
</dbReference>
<dbReference type="GO" id="GO:0006260">
    <property type="term" value="P:DNA replication"/>
    <property type="evidence" value="ECO:0007669"/>
    <property type="project" value="UniProtKB-UniRule"/>
</dbReference>
<dbReference type="PIRSF" id="PIRSF005719">
    <property type="entry name" value="SMC"/>
    <property type="match status" value="1"/>
</dbReference>
<accession>A0A1I3WC87</accession>
<evidence type="ECO:0000256" key="1">
    <source>
        <dbReference type="ARBA" id="ARBA00004496"/>
    </source>
</evidence>
<keyword evidence="11" id="KW-1185">Reference proteome</keyword>
<comment type="subunit">
    <text evidence="7">Homodimer.</text>
</comment>
<evidence type="ECO:0000256" key="7">
    <source>
        <dbReference type="HAMAP-Rule" id="MF_01894"/>
    </source>
</evidence>
<evidence type="ECO:0000313" key="10">
    <source>
        <dbReference type="EMBL" id="SFK05105.1"/>
    </source>
</evidence>
<dbReference type="Pfam" id="PF02463">
    <property type="entry name" value="SMC_N"/>
    <property type="match status" value="1"/>
</dbReference>
<dbReference type="GO" id="GO:0030261">
    <property type="term" value="P:chromosome condensation"/>
    <property type="evidence" value="ECO:0007669"/>
    <property type="project" value="InterPro"/>
</dbReference>
<feature type="coiled-coil region" evidence="7">
    <location>
        <begin position="293"/>
        <end position="334"/>
    </location>
</feature>
<comment type="subcellular location">
    <subcellularLocation>
        <location evidence="1 7">Cytoplasm</location>
    </subcellularLocation>
</comment>
<dbReference type="HAMAP" id="MF_01894">
    <property type="entry name" value="Smc_prok"/>
    <property type="match status" value="1"/>
</dbReference>
<comment type="function">
    <text evidence="7">Required for chromosome condensation and partitioning.</text>
</comment>
<feature type="coiled-coil region" evidence="7">
    <location>
        <begin position="170"/>
        <end position="238"/>
    </location>
</feature>
<dbReference type="CDD" id="cd03278">
    <property type="entry name" value="ABC_SMC_barmotin"/>
    <property type="match status" value="1"/>
</dbReference>
<keyword evidence="4 7" id="KW-0067">ATP-binding</keyword>
<evidence type="ECO:0000313" key="11">
    <source>
        <dbReference type="Proteomes" id="UP000198755"/>
    </source>
</evidence>